<name>A0ABW2HPH1_9ACTN</name>
<dbReference type="PANTHER" id="PTHR30055">
    <property type="entry name" value="HTH-TYPE TRANSCRIPTIONAL REGULATOR RUTR"/>
    <property type="match status" value="1"/>
</dbReference>
<evidence type="ECO:0000256" key="1">
    <source>
        <dbReference type="ARBA" id="ARBA00023015"/>
    </source>
</evidence>
<keyword evidence="1" id="KW-0805">Transcription regulation</keyword>
<evidence type="ECO:0000256" key="3">
    <source>
        <dbReference type="ARBA" id="ARBA00023163"/>
    </source>
</evidence>
<keyword evidence="7" id="KW-1185">Reference proteome</keyword>
<dbReference type="PROSITE" id="PS50977">
    <property type="entry name" value="HTH_TETR_2"/>
    <property type="match status" value="1"/>
</dbReference>
<reference evidence="7" key="1">
    <citation type="journal article" date="2019" name="Int. J. Syst. Evol. Microbiol.">
        <title>The Global Catalogue of Microorganisms (GCM) 10K type strain sequencing project: providing services to taxonomists for standard genome sequencing and annotation.</title>
        <authorList>
            <consortium name="The Broad Institute Genomics Platform"/>
            <consortium name="The Broad Institute Genome Sequencing Center for Infectious Disease"/>
            <person name="Wu L."/>
            <person name="Ma J."/>
        </authorList>
    </citation>
    <scope>NUCLEOTIDE SEQUENCE [LARGE SCALE GENOMIC DNA]</scope>
    <source>
        <strain evidence="7">XZYJT-10</strain>
    </source>
</reference>
<sequence>MGRWEGDAAGRLREAAMKLYGERGYDQTTVADIAAEAGLTARTFFRHYADKREVLFAGSDLLLAGMVQALEATPASEGPMRAVAASLAAASEAVGRDRAFSRRRRALIEANAELRERELIKMATIAEALRDGLRRRGVPAADASLAAEAGIAVFRVAWEQWTSGPDDRDLGAIMRETIERLTVVTADH</sequence>
<dbReference type="Pfam" id="PF17754">
    <property type="entry name" value="TetR_C_14"/>
    <property type="match status" value="1"/>
</dbReference>
<feature type="DNA-binding region" description="H-T-H motif" evidence="4">
    <location>
        <begin position="29"/>
        <end position="48"/>
    </location>
</feature>
<dbReference type="RefSeq" id="WP_378967743.1">
    <property type="nucleotide sequence ID" value="NZ_JBHTBJ010000008.1"/>
</dbReference>
<keyword evidence="2 4" id="KW-0238">DNA-binding</keyword>
<organism evidence="6 7">
    <name type="scientific">Paractinoplanes rhizophilus</name>
    <dbReference type="NCBI Taxonomy" id="1416877"/>
    <lineage>
        <taxon>Bacteria</taxon>
        <taxon>Bacillati</taxon>
        <taxon>Actinomycetota</taxon>
        <taxon>Actinomycetes</taxon>
        <taxon>Micromonosporales</taxon>
        <taxon>Micromonosporaceae</taxon>
        <taxon>Paractinoplanes</taxon>
    </lineage>
</organism>
<dbReference type="PANTHER" id="PTHR30055:SF238">
    <property type="entry name" value="MYCOFACTOCIN BIOSYNTHESIS TRANSCRIPTIONAL REGULATOR MFTR-RELATED"/>
    <property type="match status" value="1"/>
</dbReference>
<keyword evidence="3" id="KW-0804">Transcription</keyword>
<evidence type="ECO:0000256" key="2">
    <source>
        <dbReference type="ARBA" id="ARBA00023125"/>
    </source>
</evidence>
<dbReference type="InterPro" id="IPR001647">
    <property type="entry name" value="HTH_TetR"/>
</dbReference>
<dbReference type="PRINTS" id="PR00455">
    <property type="entry name" value="HTHTETR"/>
</dbReference>
<dbReference type="InterPro" id="IPR041347">
    <property type="entry name" value="MftR_C"/>
</dbReference>
<evidence type="ECO:0000256" key="4">
    <source>
        <dbReference type="PROSITE-ProRule" id="PRU00335"/>
    </source>
</evidence>
<dbReference type="EMBL" id="JBHTBJ010000008">
    <property type="protein sequence ID" value="MFC7275049.1"/>
    <property type="molecule type" value="Genomic_DNA"/>
</dbReference>
<dbReference type="InterPro" id="IPR050109">
    <property type="entry name" value="HTH-type_TetR-like_transc_reg"/>
</dbReference>
<protein>
    <submittedName>
        <fullName evidence="6">TetR/AcrR family transcriptional regulator</fullName>
    </submittedName>
</protein>
<feature type="domain" description="HTH tetR-type" evidence="5">
    <location>
        <begin position="6"/>
        <end position="66"/>
    </location>
</feature>
<evidence type="ECO:0000259" key="5">
    <source>
        <dbReference type="PROSITE" id="PS50977"/>
    </source>
</evidence>
<comment type="caution">
    <text evidence="6">The sequence shown here is derived from an EMBL/GenBank/DDBJ whole genome shotgun (WGS) entry which is preliminary data.</text>
</comment>
<dbReference type="SUPFAM" id="SSF46689">
    <property type="entry name" value="Homeodomain-like"/>
    <property type="match status" value="1"/>
</dbReference>
<dbReference type="Proteomes" id="UP001596548">
    <property type="component" value="Unassembled WGS sequence"/>
</dbReference>
<dbReference type="Pfam" id="PF00440">
    <property type="entry name" value="TetR_N"/>
    <property type="match status" value="1"/>
</dbReference>
<gene>
    <name evidence="6" type="ORF">ACFQS1_13720</name>
</gene>
<evidence type="ECO:0000313" key="6">
    <source>
        <dbReference type="EMBL" id="MFC7275049.1"/>
    </source>
</evidence>
<accession>A0ABW2HPH1</accession>
<dbReference type="InterPro" id="IPR009057">
    <property type="entry name" value="Homeodomain-like_sf"/>
</dbReference>
<dbReference type="Gene3D" id="1.10.357.10">
    <property type="entry name" value="Tetracycline Repressor, domain 2"/>
    <property type="match status" value="1"/>
</dbReference>
<proteinExistence type="predicted"/>
<evidence type="ECO:0000313" key="7">
    <source>
        <dbReference type="Proteomes" id="UP001596548"/>
    </source>
</evidence>